<feature type="coiled-coil region" evidence="10">
    <location>
        <begin position="603"/>
        <end position="637"/>
    </location>
</feature>
<organism evidence="14 15">
    <name type="scientific">Sporanaerobacter acetigenes DSM 13106</name>
    <dbReference type="NCBI Taxonomy" id="1123281"/>
    <lineage>
        <taxon>Bacteria</taxon>
        <taxon>Bacillati</taxon>
        <taxon>Bacillota</taxon>
        <taxon>Tissierellia</taxon>
        <taxon>Tissierellales</taxon>
        <taxon>Sporanaerobacteraceae</taxon>
        <taxon>Sporanaerobacter</taxon>
    </lineage>
</organism>
<dbReference type="STRING" id="1123281.SAMN02745180_01333"/>
<keyword evidence="5 11" id="KW-1133">Transmembrane helix</keyword>
<keyword evidence="10" id="KW-0175">Coiled coil</keyword>
<keyword evidence="7 9" id="KW-0807">Transducer</keyword>
<evidence type="ECO:0000256" key="8">
    <source>
        <dbReference type="ARBA" id="ARBA00029447"/>
    </source>
</evidence>
<dbReference type="CDD" id="cd12912">
    <property type="entry name" value="PDC2_MCP_like"/>
    <property type="match status" value="1"/>
</dbReference>
<evidence type="ECO:0000256" key="9">
    <source>
        <dbReference type="PROSITE-ProRule" id="PRU00284"/>
    </source>
</evidence>
<dbReference type="Gene3D" id="3.30.450.20">
    <property type="entry name" value="PAS domain"/>
    <property type="match status" value="1"/>
</dbReference>
<dbReference type="InterPro" id="IPR003660">
    <property type="entry name" value="HAMP_dom"/>
</dbReference>
<reference evidence="14 15" key="1">
    <citation type="submission" date="2016-11" db="EMBL/GenBank/DDBJ databases">
        <authorList>
            <person name="Jaros S."/>
            <person name="Januszkiewicz K."/>
            <person name="Wedrychowicz H."/>
        </authorList>
    </citation>
    <scope>NUCLEOTIDE SEQUENCE [LARGE SCALE GENOMIC DNA]</scope>
    <source>
        <strain evidence="14 15">DSM 13106</strain>
    </source>
</reference>
<name>A0A1M5WP31_9FIRM</name>
<gene>
    <name evidence="14" type="ORF">SAMN02745180_01333</name>
</gene>
<evidence type="ECO:0000259" key="12">
    <source>
        <dbReference type="PROSITE" id="PS50111"/>
    </source>
</evidence>
<dbReference type="RefSeq" id="WP_072744011.1">
    <property type="nucleotide sequence ID" value="NZ_FQXR01000005.1"/>
</dbReference>
<comment type="subcellular location">
    <subcellularLocation>
        <location evidence="1">Cell membrane</location>
        <topology evidence="1">Multi-pass membrane protein</topology>
    </subcellularLocation>
</comment>
<evidence type="ECO:0000256" key="2">
    <source>
        <dbReference type="ARBA" id="ARBA00022475"/>
    </source>
</evidence>
<dbReference type="SUPFAM" id="SSF58104">
    <property type="entry name" value="Methyl-accepting chemotaxis protein (MCP) signaling domain"/>
    <property type="match status" value="1"/>
</dbReference>
<feature type="domain" description="HAMP" evidence="13">
    <location>
        <begin position="339"/>
        <end position="394"/>
    </location>
</feature>
<dbReference type="PROSITE" id="PS50111">
    <property type="entry name" value="CHEMOTAXIS_TRANSDUC_2"/>
    <property type="match status" value="1"/>
</dbReference>
<evidence type="ECO:0000256" key="7">
    <source>
        <dbReference type="ARBA" id="ARBA00023224"/>
    </source>
</evidence>
<keyword evidence="15" id="KW-1185">Reference proteome</keyword>
<dbReference type="Pfam" id="PF02743">
    <property type="entry name" value="dCache_1"/>
    <property type="match status" value="1"/>
</dbReference>
<dbReference type="GO" id="GO:0007165">
    <property type="term" value="P:signal transduction"/>
    <property type="evidence" value="ECO:0007669"/>
    <property type="project" value="UniProtKB-KW"/>
</dbReference>
<evidence type="ECO:0000256" key="10">
    <source>
        <dbReference type="SAM" id="Coils"/>
    </source>
</evidence>
<evidence type="ECO:0000259" key="13">
    <source>
        <dbReference type="PROSITE" id="PS50885"/>
    </source>
</evidence>
<evidence type="ECO:0000256" key="1">
    <source>
        <dbReference type="ARBA" id="ARBA00004651"/>
    </source>
</evidence>
<evidence type="ECO:0000256" key="5">
    <source>
        <dbReference type="ARBA" id="ARBA00022989"/>
    </source>
</evidence>
<proteinExistence type="inferred from homology"/>
<evidence type="ECO:0000256" key="6">
    <source>
        <dbReference type="ARBA" id="ARBA00023136"/>
    </source>
</evidence>
<dbReference type="OrthoDB" id="597657at2"/>
<dbReference type="Gene3D" id="6.10.340.10">
    <property type="match status" value="1"/>
</dbReference>
<evidence type="ECO:0000256" key="11">
    <source>
        <dbReference type="SAM" id="Phobius"/>
    </source>
</evidence>
<dbReference type="InterPro" id="IPR004089">
    <property type="entry name" value="MCPsignal_dom"/>
</dbReference>
<feature type="coiled-coil region" evidence="10">
    <location>
        <begin position="389"/>
        <end position="416"/>
    </location>
</feature>
<feature type="transmembrane region" description="Helical" evidence="11">
    <location>
        <begin position="320"/>
        <end position="341"/>
    </location>
</feature>
<dbReference type="CDD" id="cd18773">
    <property type="entry name" value="PDC1_HK_sensor"/>
    <property type="match status" value="1"/>
</dbReference>
<dbReference type="GO" id="GO:0005886">
    <property type="term" value="C:plasma membrane"/>
    <property type="evidence" value="ECO:0007669"/>
    <property type="project" value="UniProtKB-SubCell"/>
</dbReference>
<comment type="similarity">
    <text evidence="8">Belongs to the methyl-accepting chemotaxis (MCP) protein family.</text>
</comment>
<dbReference type="InterPro" id="IPR033479">
    <property type="entry name" value="dCache_1"/>
</dbReference>
<evidence type="ECO:0000313" key="15">
    <source>
        <dbReference type="Proteomes" id="UP000184389"/>
    </source>
</evidence>
<keyword evidence="3" id="KW-0145">Chemotaxis</keyword>
<dbReference type="GO" id="GO:0006935">
    <property type="term" value="P:chemotaxis"/>
    <property type="evidence" value="ECO:0007669"/>
    <property type="project" value="UniProtKB-KW"/>
</dbReference>
<accession>A0A1M5WP31</accession>
<dbReference type="PANTHER" id="PTHR32089:SF112">
    <property type="entry name" value="LYSOZYME-LIKE PROTEIN-RELATED"/>
    <property type="match status" value="1"/>
</dbReference>
<keyword evidence="2" id="KW-1003">Cell membrane</keyword>
<keyword evidence="6 11" id="KW-0472">Membrane</keyword>
<dbReference type="CDD" id="cd11386">
    <property type="entry name" value="MCP_signal"/>
    <property type="match status" value="1"/>
</dbReference>
<dbReference type="Pfam" id="PF00015">
    <property type="entry name" value="MCPsignal"/>
    <property type="match status" value="1"/>
</dbReference>
<dbReference type="Gene3D" id="1.10.287.950">
    <property type="entry name" value="Methyl-accepting chemotaxis protein"/>
    <property type="match status" value="1"/>
</dbReference>
<dbReference type="Proteomes" id="UP000184389">
    <property type="component" value="Unassembled WGS sequence"/>
</dbReference>
<dbReference type="CDD" id="cd06225">
    <property type="entry name" value="HAMP"/>
    <property type="match status" value="1"/>
</dbReference>
<dbReference type="PROSITE" id="PS50885">
    <property type="entry name" value="HAMP"/>
    <property type="match status" value="1"/>
</dbReference>
<dbReference type="SMART" id="SM00304">
    <property type="entry name" value="HAMP"/>
    <property type="match status" value="1"/>
</dbReference>
<dbReference type="Pfam" id="PF00672">
    <property type="entry name" value="HAMP"/>
    <property type="match status" value="1"/>
</dbReference>
<evidence type="ECO:0000256" key="3">
    <source>
        <dbReference type="ARBA" id="ARBA00022500"/>
    </source>
</evidence>
<feature type="domain" description="Methyl-accepting transducer" evidence="12">
    <location>
        <begin position="413"/>
        <end position="684"/>
    </location>
</feature>
<keyword evidence="4 11" id="KW-0812">Transmembrane</keyword>
<protein>
    <submittedName>
        <fullName evidence="14">Methyl-accepting chemotaxis sensory transducer with Cache sensor</fullName>
    </submittedName>
</protein>
<dbReference type="SMART" id="SM00283">
    <property type="entry name" value="MA"/>
    <property type="match status" value="1"/>
</dbReference>
<evidence type="ECO:0000256" key="4">
    <source>
        <dbReference type="ARBA" id="ARBA00022692"/>
    </source>
</evidence>
<sequence length="699" mass="77705">MGDKKFKLKKHKPFKLKMSNLKQKNKSKSKKLNFNLGSIQTKITLALVALIIIICIVQGITSYNNAKTALIKNTEDTLPKIAEDAANLIDTRLNAQISSLETVGKLEQLANKDIPWEEKIALLKNEGKRLGYIDIGIADPIGHLKLVSGKEYNIWEEEYYKEARKGNSYITEPFINKNTNTQQIAIAVPLKSNNITTGVIVAFGEAQIFNEITSNITFAKTGYAFIVNKDGSIISHPNAKYVETEEIDLRTIKQDKKFIELKNLMEKMVDGKSGIYKYDFQNTTKYAAFYPVVTTNWSVAVTAPENEVLGSLNSLRTNTFITTLISLIVGIIFSLLITRFITKPIIAITNTANDVANLNLKIDVSEEHLKRKDELGKLSFSFQTIIENLRKFTKEVNESSEQVAAAAEELTATTEQSALVSQSIADSSYNIAESSDHQLEEVISVVDSIEKVSNQVDEVVDHAREISNLSENISKNSDLGKNKIEKVIHQMDEIDKSTIEVQNSLLEITHSSNKMNDIMEVIQDIAEQTNLLALNAAIEAARAGEYGRGFSVVADEIRKLAEETRKSTEAVNIIINENKNTIDKTNVSMNSNNKNVKTGKITVKEAEETFNQILELIDKINLKIDETVKAIDNVANENINLKSKASSIEQMSKEVAGQIQNISASTEEQTASVEEIASSSHSLSKLSEELQSLVSNIKY</sequence>
<dbReference type="AlphaFoldDB" id="A0A1M5WP31"/>
<evidence type="ECO:0000313" key="14">
    <source>
        <dbReference type="EMBL" id="SHH89288.1"/>
    </source>
</evidence>
<dbReference type="PANTHER" id="PTHR32089">
    <property type="entry name" value="METHYL-ACCEPTING CHEMOTAXIS PROTEIN MCPB"/>
    <property type="match status" value="1"/>
</dbReference>
<dbReference type="EMBL" id="FQXR01000005">
    <property type="protein sequence ID" value="SHH89288.1"/>
    <property type="molecule type" value="Genomic_DNA"/>
</dbReference>